<dbReference type="GO" id="GO:0005739">
    <property type="term" value="C:mitochondrion"/>
    <property type="evidence" value="ECO:0007669"/>
    <property type="project" value="UniProtKB-SubCell"/>
</dbReference>
<dbReference type="PANTHER" id="PTHR45717:SF15">
    <property type="entry name" value="AGL218WP"/>
    <property type="match status" value="1"/>
</dbReference>
<dbReference type="NCBIfam" id="TIGR00756">
    <property type="entry name" value="PPR"/>
    <property type="match status" value="4"/>
</dbReference>
<gene>
    <name evidence="9" type="ORF">H6P81_007804</name>
</gene>
<dbReference type="InterPro" id="IPR002885">
    <property type="entry name" value="PPR_rpt"/>
</dbReference>
<comment type="caution">
    <text evidence="9">The sequence shown here is derived from an EMBL/GenBank/DDBJ whole genome shotgun (WGS) entry which is preliminary data.</text>
</comment>
<reference evidence="9 10" key="1">
    <citation type="submission" date="2021-07" db="EMBL/GenBank/DDBJ databases">
        <title>The Aristolochia fimbriata genome: insights into angiosperm evolution, floral development and chemical biosynthesis.</title>
        <authorList>
            <person name="Jiao Y."/>
        </authorList>
    </citation>
    <scope>NUCLEOTIDE SEQUENCE [LARGE SCALE GENOMIC DNA]</scope>
    <source>
        <strain evidence="9">IBCAS-2021</strain>
        <tissue evidence="9">Leaf</tissue>
    </source>
</reference>
<sequence length="622" mass="70047">MWALRRAAAPIRSRGYRVRAPQAFSAKSEFFGDNLQNDLGNHANAHFQAVQTISGMGFSHIPTFREKNYVGQRTLSSQTGTKSSDEEDADDGFSELEDTADVVEKNGSEEKPEELISGSEFSDGEPEADMLETTKSGLSDAEVDLPVDKDSQKKVSSLFSIIASTPRYGVSKAIEQWVAEGNSLGRSEIFITILNLRKRKMFQKALQLVEWVEANKQLEQTERDYASHLDLIAKVHGIYRAEKYLENIPKSFRGEVIYRTLLANCSATTNLTKAEEVFNKMKDLGFPLTAFSCNQLLILYKRLDKKKIADVLLMMEKENVKPTQLTYKLLIDTKGRANDIDGMEQVVETMKAEGMEPDLQTQSIIAKYYSFGGFREKAEKVLQEMEGDNLKENRGACIHLLNLYATLGSVNDVERVWRVCAVSPRQNECLAGVGAWGKLGKIDKAEAVFEKMQKSFRPSARHYTTLLRVYASNNLLSKGKELVKKMSDSGIQIGPYTWDALVKLYVEAGEVEKADSILQKASEKNINVKPLYSSYMLVLCQYAKRGDIHKAEKIFHSLRQAGYVGRMQQYQTLLQTYVNAKTPAYGFIERMKADNIHPNKIVTNMLAQIDAFKKDSVLDLLD</sequence>
<dbReference type="Pfam" id="PF17177">
    <property type="entry name" value="PPR_long"/>
    <property type="match status" value="1"/>
</dbReference>
<evidence type="ECO:0000259" key="8">
    <source>
        <dbReference type="Pfam" id="PF17177"/>
    </source>
</evidence>
<comment type="subcellular location">
    <subcellularLocation>
        <location evidence="1">Mitochondrion</location>
    </subcellularLocation>
</comment>
<dbReference type="SUPFAM" id="SSF48452">
    <property type="entry name" value="TPR-like"/>
    <property type="match status" value="1"/>
</dbReference>
<evidence type="ECO:0000256" key="2">
    <source>
        <dbReference type="ARBA" id="ARBA00007626"/>
    </source>
</evidence>
<evidence type="ECO:0000256" key="4">
    <source>
        <dbReference type="ARBA" id="ARBA00022946"/>
    </source>
</evidence>
<evidence type="ECO:0000256" key="6">
    <source>
        <dbReference type="PROSITE-ProRule" id="PRU00708"/>
    </source>
</evidence>
<dbReference type="EMBL" id="JAINDJ010000003">
    <property type="protein sequence ID" value="KAG9454900.1"/>
    <property type="molecule type" value="Genomic_DNA"/>
</dbReference>
<feature type="compositionally biased region" description="Acidic residues" evidence="7">
    <location>
        <begin position="85"/>
        <end position="101"/>
    </location>
</feature>
<feature type="compositionally biased region" description="Polar residues" evidence="7">
    <location>
        <begin position="72"/>
        <end position="82"/>
    </location>
</feature>
<organism evidence="9 10">
    <name type="scientific">Aristolochia fimbriata</name>
    <name type="common">White veined hardy Dutchman's pipe vine</name>
    <dbReference type="NCBI Taxonomy" id="158543"/>
    <lineage>
        <taxon>Eukaryota</taxon>
        <taxon>Viridiplantae</taxon>
        <taxon>Streptophyta</taxon>
        <taxon>Embryophyta</taxon>
        <taxon>Tracheophyta</taxon>
        <taxon>Spermatophyta</taxon>
        <taxon>Magnoliopsida</taxon>
        <taxon>Magnoliidae</taxon>
        <taxon>Piperales</taxon>
        <taxon>Aristolochiaceae</taxon>
        <taxon>Aristolochia</taxon>
    </lineage>
</organism>
<dbReference type="InterPro" id="IPR011990">
    <property type="entry name" value="TPR-like_helical_dom_sf"/>
</dbReference>
<feature type="repeat" description="PPR" evidence="6">
    <location>
        <begin position="494"/>
        <end position="528"/>
    </location>
</feature>
<dbReference type="Gene3D" id="1.25.40.10">
    <property type="entry name" value="Tetratricopeptide repeat domain"/>
    <property type="match status" value="4"/>
</dbReference>
<name>A0AAV7F3K4_ARIFI</name>
<protein>
    <recommendedName>
        <fullName evidence="8">PROP1-like PPR domain-containing protein</fullName>
    </recommendedName>
</protein>
<dbReference type="PROSITE" id="PS51375">
    <property type="entry name" value="PPR"/>
    <property type="match status" value="4"/>
</dbReference>
<feature type="domain" description="PROP1-like PPR" evidence="8">
    <location>
        <begin position="256"/>
        <end position="414"/>
    </location>
</feature>
<evidence type="ECO:0000313" key="10">
    <source>
        <dbReference type="Proteomes" id="UP000825729"/>
    </source>
</evidence>
<accession>A0AAV7F3K4</accession>
<dbReference type="Pfam" id="PF01535">
    <property type="entry name" value="PPR"/>
    <property type="match status" value="4"/>
</dbReference>
<evidence type="ECO:0000256" key="5">
    <source>
        <dbReference type="ARBA" id="ARBA00023128"/>
    </source>
</evidence>
<comment type="similarity">
    <text evidence="2">Belongs to the PPR family. P subfamily.</text>
</comment>
<dbReference type="PANTHER" id="PTHR45717">
    <property type="entry name" value="OS12G0527900 PROTEIN"/>
    <property type="match status" value="1"/>
</dbReference>
<feature type="repeat" description="PPR" evidence="6">
    <location>
        <begin position="254"/>
        <end position="288"/>
    </location>
</feature>
<dbReference type="GO" id="GO:0003729">
    <property type="term" value="F:mRNA binding"/>
    <property type="evidence" value="ECO:0007669"/>
    <property type="project" value="UniProtKB-ARBA"/>
</dbReference>
<feature type="repeat" description="PPR" evidence="6">
    <location>
        <begin position="323"/>
        <end position="357"/>
    </location>
</feature>
<keyword evidence="5" id="KW-0496">Mitochondrion</keyword>
<dbReference type="Proteomes" id="UP000825729">
    <property type="component" value="Unassembled WGS sequence"/>
</dbReference>
<keyword evidence="4" id="KW-0809">Transit peptide</keyword>
<keyword evidence="3" id="KW-0677">Repeat</keyword>
<evidence type="ECO:0000256" key="7">
    <source>
        <dbReference type="SAM" id="MobiDB-lite"/>
    </source>
</evidence>
<evidence type="ECO:0000256" key="1">
    <source>
        <dbReference type="ARBA" id="ARBA00004173"/>
    </source>
</evidence>
<keyword evidence="10" id="KW-1185">Reference proteome</keyword>
<feature type="compositionally biased region" description="Basic and acidic residues" evidence="7">
    <location>
        <begin position="102"/>
        <end position="114"/>
    </location>
</feature>
<proteinExistence type="inferred from homology"/>
<feature type="region of interest" description="Disordered" evidence="7">
    <location>
        <begin position="72"/>
        <end position="131"/>
    </location>
</feature>
<dbReference type="AlphaFoldDB" id="A0AAV7F3K4"/>
<evidence type="ECO:0000256" key="3">
    <source>
        <dbReference type="ARBA" id="ARBA00022737"/>
    </source>
</evidence>
<dbReference type="FunFam" id="1.25.40.10:FF:000394">
    <property type="entry name" value="Pentatricopeptide repeat-containing protein, mitochondrial"/>
    <property type="match status" value="1"/>
</dbReference>
<evidence type="ECO:0000313" key="9">
    <source>
        <dbReference type="EMBL" id="KAG9454900.1"/>
    </source>
</evidence>
<feature type="repeat" description="PPR" evidence="6">
    <location>
        <begin position="459"/>
        <end position="493"/>
    </location>
</feature>
<dbReference type="InterPro" id="IPR033443">
    <property type="entry name" value="PROP1-like_PPR_dom"/>
</dbReference>